<dbReference type="PANTHER" id="PTHR11927:SF9">
    <property type="entry name" value="L-FUCOSYLTRANSFERASE"/>
    <property type="match status" value="1"/>
</dbReference>
<protein>
    <submittedName>
        <fullName evidence="3">O-antigen biosynthesis glycosyltransferase WbnK</fullName>
        <ecNumber evidence="3">2.4.1.308</ecNumber>
    </submittedName>
</protein>
<name>A0A5J4Q407_9ZZZZ</name>
<comment type="caution">
    <text evidence="3">The sequence shown here is derived from an EMBL/GenBank/DDBJ whole genome shotgun (WGS) entry which is preliminary data.</text>
</comment>
<keyword evidence="2 3" id="KW-0808">Transferase</keyword>
<dbReference type="EMBL" id="SNRY01004950">
    <property type="protein sequence ID" value="KAA6316252.1"/>
    <property type="molecule type" value="Genomic_DNA"/>
</dbReference>
<keyword evidence="1 3" id="KW-0328">Glycosyltransferase</keyword>
<sequence length="100" mass="12171">MKKVHNPIFFIFSDDINWVKKDFPLHDATYIDWNLNQDSWQDMFLMSRCCHNIIANSSFSWWAAWLNSNKNKIIIAPERWFRDMETPNIHPEKSEWILIK</sequence>
<dbReference type="GO" id="GO:0005975">
    <property type="term" value="P:carbohydrate metabolic process"/>
    <property type="evidence" value="ECO:0007669"/>
    <property type="project" value="InterPro"/>
</dbReference>
<proteinExistence type="predicted"/>
<dbReference type="Gene3D" id="3.40.50.11350">
    <property type="match status" value="1"/>
</dbReference>
<dbReference type="CDD" id="cd11301">
    <property type="entry name" value="Fut1_Fut2_like"/>
    <property type="match status" value="1"/>
</dbReference>
<dbReference type="InterPro" id="IPR002516">
    <property type="entry name" value="Glyco_trans_11"/>
</dbReference>
<dbReference type="Pfam" id="PF01531">
    <property type="entry name" value="Glyco_transf_11"/>
    <property type="match status" value="1"/>
</dbReference>
<evidence type="ECO:0000256" key="2">
    <source>
        <dbReference type="ARBA" id="ARBA00022679"/>
    </source>
</evidence>
<dbReference type="EC" id="2.4.1.308" evidence="3"/>
<reference evidence="3" key="1">
    <citation type="submission" date="2019-03" db="EMBL/GenBank/DDBJ databases">
        <title>Single cell metagenomics reveals metabolic interactions within the superorganism composed of flagellate Streblomastix strix and complex community of Bacteroidetes bacteria on its surface.</title>
        <authorList>
            <person name="Treitli S.C."/>
            <person name="Kolisko M."/>
            <person name="Husnik F."/>
            <person name="Keeling P."/>
            <person name="Hampl V."/>
        </authorList>
    </citation>
    <scope>NUCLEOTIDE SEQUENCE</scope>
    <source>
        <strain evidence="3">STM</strain>
    </source>
</reference>
<evidence type="ECO:0000256" key="1">
    <source>
        <dbReference type="ARBA" id="ARBA00022676"/>
    </source>
</evidence>
<gene>
    <name evidence="3" type="ORF">EZS27_033415</name>
</gene>
<accession>A0A5J4Q407</accession>
<dbReference type="PANTHER" id="PTHR11927">
    <property type="entry name" value="GALACTOSIDE 2-L-FUCOSYLTRANSFERASE"/>
    <property type="match status" value="1"/>
</dbReference>
<organism evidence="3">
    <name type="scientific">termite gut metagenome</name>
    <dbReference type="NCBI Taxonomy" id="433724"/>
    <lineage>
        <taxon>unclassified sequences</taxon>
        <taxon>metagenomes</taxon>
        <taxon>organismal metagenomes</taxon>
    </lineage>
</organism>
<dbReference type="AlphaFoldDB" id="A0A5J4Q407"/>
<dbReference type="GO" id="GO:0008107">
    <property type="term" value="F:galactoside 2-alpha-L-fucosyltransferase activity"/>
    <property type="evidence" value="ECO:0007669"/>
    <property type="project" value="InterPro"/>
</dbReference>
<dbReference type="GO" id="GO:0016020">
    <property type="term" value="C:membrane"/>
    <property type="evidence" value="ECO:0007669"/>
    <property type="project" value="InterPro"/>
</dbReference>
<evidence type="ECO:0000313" key="3">
    <source>
        <dbReference type="EMBL" id="KAA6316252.1"/>
    </source>
</evidence>